<dbReference type="STRING" id="476157.GCA_001663155_01058"/>
<proteinExistence type="inferred from homology"/>
<dbReference type="Proteomes" id="UP000320547">
    <property type="component" value="Unassembled WGS sequence"/>
</dbReference>
<gene>
    <name evidence="7" type="ORF">JN10_2382</name>
</gene>
<feature type="domain" description="Thioredoxin" evidence="6">
    <location>
        <begin position="44"/>
        <end position="210"/>
    </location>
</feature>
<reference evidence="7 8" key="1">
    <citation type="submission" date="2019-07" db="EMBL/GenBank/DDBJ databases">
        <title>Genomic Encyclopedia of Archaeal and Bacterial Type Strains, Phase II (KMG-II): from individual species to whole genera.</title>
        <authorList>
            <person name="Goeker M."/>
        </authorList>
    </citation>
    <scope>NUCLEOTIDE SEQUENCE [LARGE SCALE GENOMIC DNA]</scope>
    <source>
        <strain evidence="7 8">ATCC BAA-2084</strain>
    </source>
</reference>
<dbReference type="AlphaFoldDB" id="A0A562UMJ2"/>
<feature type="binding site" evidence="3">
    <location>
        <position position="86"/>
    </location>
    <ligand>
        <name>Cu cation</name>
        <dbReference type="ChEBI" id="CHEBI:23378"/>
    </ligand>
</feature>
<dbReference type="InterPro" id="IPR003782">
    <property type="entry name" value="SCO1/SenC"/>
</dbReference>
<organism evidence="7 8">
    <name type="scientific">Altererythrobacter ishigakiensis</name>
    <dbReference type="NCBI Taxonomy" id="476157"/>
    <lineage>
        <taxon>Bacteria</taxon>
        <taxon>Pseudomonadati</taxon>
        <taxon>Pseudomonadota</taxon>
        <taxon>Alphaproteobacteria</taxon>
        <taxon>Sphingomonadales</taxon>
        <taxon>Erythrobacteraceae</taxon>
        <taxon>Altererythrobacter</taxon>
    </lineage>
</organism>
<dbReference type="Gene3D" id="3.40.30.10">
    <property type="entry name" value="Glutaredoxin"/>
    <property type="match status" value="1"/>
</dbReference>
<feature type="disulfide bond" description="Redox-active" evidence="4">
    <location>
        <begin position="82"/>
        <end position="86"/>
    </location>
</feature>
<feature type="binding site" evidence="3">
    <location>
        <position position="82"/>
    </location>
    <ligand>
        <name>Cu cation</name>
        <dbReference type="ChEBI" id="CHEBI:23378"/>
    </ligand>
</feature>
<keyword evidence="8" id="KW-1185">Reference proteome</keyword>
<dbReference type="PROSITE" id="PS51352">
    <property type="entry name" value="THIOREDOXIN_2"/>
    <property type="match status" value="1"/>
</dbReference>
<dbReference type="SUPFAM" id="SSF52833">
    <property type="entry name" value="Thioredoxin-like"/>
    <property type="match status" value="1"/>
</dbReference>
<evidence type="ECO:0000313" key="7">
    <source>
        <dbReference type="EMBL" id="TWJ06844.1"/>
    </source>
</evidence>
<dbReference type="GO" id="GO:0046872">
    <property type="term" value="F:metal ion binding"/>
    <property type="evidence" value="ECO:0007669"/>
    <property type="project" value="UniProtKB-KW"/>
</dbReference>
<name>A0A562UMJ2_9SPHN</name>
<evidence type="ECO:0000256" key="5">
    <source>
        <dbReference type="SAM" id="SignalP"/>
    </source>
</evidence>
<feature type="signal peptide" evidence="5">
    <location>
        <begin position="1"/>
        <end position="27"/>
    </location>
</feature>
<keyword evidence="3" id="KW-0479">Metal-binding</keyword>
<dbReference type="FunFam" id="3.40.30.10:FF:000013">
    <property type="entry name" value="Blast:Protein SCO1 homolog, mitochondrial"/>
    <property type="match status" value="1"/>
</dbReference>
<keyword evidence="5" id="KW-0732">Signal</keyword>
<dbReference type="PROSITE" id="PS51257">
    <property type="entry name" value="PROKAR_LIPOPROTEIN"/>
    <property type="match status" value="1"/>
</dbReference>
<dbReference type="Pfam" id="PF02630">
    <property type="entry name" value="SCO1-SenC"/>
    <property type="match status" value="1"/>
</dbReference>
<dbReference type="InterPro" id="IPR036249">
    <property type="entry name" value="Thioredoxin-like_sf"/>
</dbReference>
<evidence type="ECO:0000256" key="2">
    <source>
        <dbReference type="ARBA" id="ARBA00023008"/>
    </source>
</evidence>
<dbReference type="PANTHER" id="PTHR12151:SF25">
    <property type="entry name" value="LINALOOL DEHYDRATASE_ISOMERASE DOMAIN-CONTAINING PROTEIN"/>
    <property type="match status" value="1"/>
</dbReference>
<evidence type="ECO:0000256" key="4">
    <source>
        <dbReference type="PIRSR" id="PIRSR603782-2"/>
    </source>
</evidence>
<evidence type="ECO:0000256" key="1">
    <source>
        <dbReference type="ARBA" id="ARBA00010996"/>
    </source>
</evidence>
<evidence type="ECO:0000313" key="8">
    <source>
        <dbReference type="Proteomes" id="UP000320547"/>
    </source>
</evidence>
<keyword evidence="4" id="KW-1015">Disulfide bond</keyword>
<evidence type="ECO:0000259" key="6">
    <source>
        <dbReference type="PROSITE" id="PS51352"/>
    </source>
</evidence>
<dbReference type="InterPro" id="IPR013766">
    <property type="entry name" value="Thioredoxin_domain"/>
</dbReference>
<dbReference type="CDD" id="cd02968">
    <property type="entry name" value="SCO"/>
    <property type="match status" value="1"/>
</dbReference>
<evidence type="ECO:0000256" key="3">
    <source>
        <dbReference type="PIRSR" id="PIRSR603782-1"/>
    </source>
</evidence>
<comment type="similarity">
    <text evidence="1">Belongs to the SCO1/2 family.</text>
</comment>
<keyword evidence="2 3" id="KW-0186">Copper</keyword>
<dbReference type="PANTHER" id="PTHR12151">
    <property type="entry name" value="ELECTRON TRANSPORT PROTIN SCO1/SENC FAMILY MEMBER"/>
    <property type="match status" value="1"/>
</dbReference>
<comment type="caution">
    <text evidence="7">The sequence shown here is derived from an EMBL/GenBank/DDBJ whole genome shotgun (WGS) entry which is preliminary data.</text>
</comment>
<feature type="chain" id="PRO_5021973752" evidence="5">
    <location>
        <begin position="28"/>
        <end position="210"/>
    </location>
</feature>
<protein>
    <submittedName>
        <fullName evidence="7">Protein SCO1/2</fullName>
    </submittedName>
</protein>
<accession>A0A562UMJ2</accession>
<feature type="binding site" evidence="3">
    <location>
        <position position="175"/>
    </location>
    <ligand>
        <name>Cu cation</name>
        <dbReference type="ChEBI" id="CHEBI:23378"/>
    </ligand>
</feature>
<dbReference type="EMBL" id="VLLK01000002">
    <property type="protein sequence ID" value="TWJ06844.1"/>
    <property type="molecule type" value="Genomic_DNA"/>
</dbReference>
<sequence length="210" mass="22404">MNRHTMQHNKLHLNWVPLAAAALTLSACDVAPGSGGQGVPDWPLAGATIGGDFELTSSTGETVTWTDFAGQYRIVYFGFTYCPDICPTDVQRFSQGLAQFEQVAPELGAKITPIFISVDPERDTPEIVGEFIANFHPRLVGLTGSSDQIKAAAKTFAVFYSRGEDTPGGGYLVDHSAVVYLFGPDGEPIAILPTDQGADAVAAELAKWVN</sequence>